<feature type="compositionally biased region" description="Acidic residues" evidence="2">
    <location>
        <begin position="393"/>
        <end position="415"/>
    </location>
</feature>
<feature type="region of interest" description="Disordered" evidence="2">
    <location>
        <begin position="1031"/>
        <end position="1132"/>
    </location>
</feature>
<sequence>MSGATTNTQLGARHGLGLGVNGSNAGRDGPLTSLYLVAGLPKSHHAWTLADPDSVLGLQHSDGAVGRWWRPEVLGSTVSPGVAPGSKDSKEAGAKGPAGAAASSAASVDTRKRRKSSNATIPSNAAGGANAGANGAANANAAAALRDPGAAIGMSKPQVAKMLSKALKLSFTREVEIIASTLQPASTVHTFTFSLPTPAPSDTLDMGGVGVGAGRSAVDVRSSVYSAPNGRGTMSGILAGPGGGGMGPGGPGGLGAGGMGMLASARPSSTYLGPTTTPLTPAAQEAMQAEAASSTTFYGVCLTVWSHADEERSKAIRRTVEMRGAGGASVAGGGAGGGSMRRRRKRTESSRAGKEKVPPVPSLPGGANSQNLAAARSVRTSNPDTPAWSGTDAETEPDVDQDEYDEDGLYIDDGTDTGGVSESDWEGRNRTRSRAEMGESALFLGGDTIFWLPYALTLVSRVPIYDLMRDFLTFSWARFSKDVHSHTLQIAKILSAPVPKPGEFIKLDASPGAEKEKERDRSGKAISSSPASLEMICRMPGGLDFGKGLVDVNFQMWPLFCCLSLDNILTCCEIALSPTGRVLFTSRHPAMLGIAVSTIKYLVELRGWNGIALQAVHSRDAKIYLEDPGPWILGLATEARYLARTAPEVCICDLDINYVNCVSPPPGHVSSKGQRDRYRRILLGAFDAYFHPDHSIPSEFKEAFPAGRFRPVVKIQSRRGASSSVGTEAIDPPDWWNWTRVVAAFNEVLQHRDKPVSLIKRIANIRKPSRQAKLSPAELLIQMALRKRASAFVDARDDLETKIGRLSRRLNFLLTESDLWREKFVQFEAYAEKLSTEAIDLRNKINKEQRESRRLTSLVTMTAQEKQKLQIQLQETEGAQRMAAAELDRMKHNMEKMENERAQMVAEVEAQIERALQSMMIGDSDMEWDEDDLDEIPNEHTSPARVISPIIDSAGEGPSRPLSPRSIVSSHHGKRRRLLSQADAALSDGGKSIGGKSIRSTKSAGNAARLRSFGTASTLAEIADKLEQVKNAHGMKSRASSRHGHATTKSRASSNHGHGSDRGGGGKLKPSRSEQKLSSDEPAEDSSLSEKERQELEREKAIQRATKRFSTGAAEGGKNGTTGGDGMMSAVDAGIVEKSDRIAEKVKQIQQRFESALAAEEAAAAEAGSELEQDPNEPLPGRINGSDEEQEVNQPAPLTSISPRPRPSRASRPAPTRARSKEMEGLPASNPTTPTASTHRRRVGSNVALADTEAWRNSVMTAQSEEREQTWRESLMTATTASVEQHPFVPASKARSQDSNHSSIKASSIPRLKKVGSNASVGAFVPSPTTPPASANTSTMHSDSMSSGAHYNVGSSRFRPESRGGITTDNDSDADFQSAYSTSPRLTAGGTSDLERAGSRSGYNSAGRRRSRQGIPTPEPRNQLKTLARRPSLTNTTISTGAVGGLGLVTADLDSRSRASSIGTNLEAASTNGKSTSGSDHTVGFPEQRSAGLRAQD</sequence>
<feature type="compositionally biased region" description="Polar residues" evidence="2">
    <location>
        <begin position="1"/>
        <end position="10"/>
    </location>
</feature>
<evidence type="ECO:0000313" key="4">
    <source>
        <dbReference type="EMBL" id="KIM25078.1"/>
    </source>
</evidence>
<feature type="compositionally biased region" description="Polar residues" evidence="2">
    <location>
        <begin position="1340"/>
        <end position="1355"/>
    </location>
</feature>
<evidence type="ECO:0000313" key="5">
    <source>
        <dbReference type="Proteomes" id="UP000054097"/>
    </source>
</evidence>
<feature type="compositionally biased region" description="Low complexity" evidence="2">
    <location>
        <begin position="1227"/>
        <end position="1237"/>
    </location>
</feature>
<dbReference type="InterPro" id="IPR051696">
    <property type="entry name" value="DENN_Domain_GEFs"/>
</dbReference>
<dbReference type="Pfam" id="PF02141">
    <property type="entry name" value="DENN"/>
    <property type="match status" value="1"/>
</dbReference>
<dbReference type="EMBL" id="KN824317">
    <property type="protein sequence ID" value="KIM25078.1"/>
    <property type="molecule type" value="Genomic_DNA"/>
</dbReference>
<organism evidence="4 5">
    <name type="scientific">Serendipita vermifera MAFF 305830</name>
    <dbReference type="NCBI Taxonomy" id="933852"/>
    <lineage>
        <taxon>Eukaryota</taxon>
        <taxon>Fungi</taxon>
        <taxon>Dikarya</taxon>
        <taxon>Basidiomycota</taxon>
        <taxon>Agaricomycotina</taxon>
        <taxon>Agaricomycetes</taxon>
        <taxon>Sebacinales</taxon>
        <taxon>Serendipitaceae</taxon>
        <taxon>Serendipita</taxon>
    </lineage>
</organism>
<dbReference type="OrthoDB" id="6019893at2759"/>
<proteinExistence type="predicted"/>
<evidence type="ECO:0000259" key="3">
    <source>
        <dbReference type="SMART" id="SM00799"/>
    </source>
</evidence>
<dbReference type="Proteomes" id="UP000054097">
    <property type="component" value="Unassembled WGS sequence"/>
</dbReference>
<feature type="coiled-coil region" evidence="1">
    <location>
        <begin position="796"/>
        <end position="851"/>
    </location>
</feature>
<evidence type="ECO:0000256" key="1">
    <source>
        <dbReference type="SAM" id="Coils"/>
    </source>
</evidence>
<dbReference type="Gene3D" id="3.40.50.11500">
    <property type="match status" value="1"/>
</dbReference>
<feature type="compositionally biased region" description="Low complexity" evidence="2">
    <location>
        <begin position="124"/>
        <end position="134"/>
    </location>
</feature>
<feature type="compositionally biased region" description="Low complexity" evidence="2">
    <location>
        <begin position="94"/>
        <end position="107"/>
    </location>
</feature>
<dbReference type="InterPro" id="IPR001194">
    <property type="entry name" value="cDENN_dom"/>
</dbReference>
<name>A0A0C2WF73_SERVB</name>
<dbReference type="STRING" id="933852.A0A0C2WF73"/>
<feature type="region of interest" description="Disordered" evidence="2">
    <location>
        <begin position="78"/>
        <end position="134"/>
    </location>
</feature>
<dbReference type="PANTHER" id="PTHR12296:SF31">
    <property type="entry name" value="DENN (AEX-3) DOMAIN PROTEIN (AFU_ORTHOLOGUE AFUA_6G11200)"/>
    <property type="match status" value="1"/>
</dbReference>
<feature type="region of interest" description="Disordered" evidence="2">
    <location>
        <begin position="1"/>
        <end position="21"/>
    </location>
</feature>
<feature type="coiled-coil region" evidence="1">
    <location>
        <begin position="880"/>
        <end position="914"/>
    </location>
</feature>
<feature type="region of interest" description="Disordered" evidence="2">
    <location>
        <begin position="325"/>
        <end position="432"/>
    </location>
</feature>
<feature type="region of interest" description="Disordered" evidence="2">
    <location>
        <begin position="1323"/>
        <end position="1445"/>
    </location>
</feature>
<dbReference type="InterPro" id="IPR043153">
    <property type="entry name" value="DENN_C"/>
</dbReference>
<feature type="compositionally biased region" description="Basic and acidic residues" evidence="2">
    <location>
        <begin position="347"/>
        <end position="357"/>
    </location>
</feature>
<feature type="compositionally biased region" description="Basic residues" evidence="2">
    <location>
        <begin position="1033"/>
        <end position="1048"/>
    </location>
</feature>
<feature type="domain" description="cDENN" evidence="3">
    <location>
        <begin position="451"/>
        <end position="657"/>
    </location>
</feature>
<feature type="compositionally biased region" description="Polar residues" evidence="2">
    <location>
        <begin position="1461"/>
        <end position="1480"/>
    </location>
</feature>
<feature type="compositionally biased region" description="Low complexity" evidence="2">
    <location>
        <begin position="1200"/>
        <end position="1217"/>
    </location>
</feature>
<reference evidence="4 5" key="1">
    <citation type="submission" date="2014-04" db="EMBL/GenBank/DDBJ databases">
        <authorList>
            <consortium name="DOE Joint Genome Institute"/>
            <person name="Kuo A."/>
            <person name="Zuccaro A."/>
            <person name="Kohler A."/>
            <person name="Nagy L.G."/>
            <person name="Floudas D."/>
            <person name="Copeland A."/>
            <person name="Barry K.W."/>
            <person name="Cichocki N."/>
            <person name="Veneault-Fourrey C."/>
            <person name="LaButti K."/>
            <person name="Lindquist E.A."/>
            <person name="Lipzen A."/>
            <person name="Lundell T."/>
            <person name="Morin E."/>
            <person name="Murat C."/>
            <person name="Sun H."/>
            <person name="Tunlid A."/>
            <person name="Henrissat B."/>
            <person name="Grigoriev I.V."/>
            <person name="Hibbett D.S."/>
            <person name="Martin F."/>
            <person name="Nordberg H.P."/>
            <person name="Cantor M.N."/>
            <person name="Hua S.X."/>
        </authorList>
    </citation>
    <scope>NUCLEOTIDE SEQUENCE [LARGE SCALE GENOMIC DNA]</scope>
    <source>
        <strain evidence="4 5">MAFF 305830</strain>
    </source>
</reference>
<feature type="compositionally biased region" description="Basic and acidic residues" evidence="2">
    <location>
        <begin position="1088"/>
        <end position="1102"/>
    </location>
</feature>
<keyword evidence="1" id="KW-0175">Coiled coil</keyword>
<protein>
    <recommendedName>
        <fullName evidence="3">cDENN domain-containing protein</fullName>
    </recommendedName>
</protein>
<feature type="region of interest" description="Disordered" evidence="2">
    <location>
        <begin position="507"/>
        <end position="527"/>
    </location>
</feature>
<keyword evidence="5" id="KW-1185">Reference proteome</keyword>
<dbReference type="GO" id="GO:0032483">
    <property type="term" value="P:regulation of Rab protein signal transduction"/>
    <property type="evidence" value="ECO:0007669"/>
    <property type="project" value="TreeGrafter"/>
</dbReference>
<gene>
    <name evidence="4" type="ORF">M408DRAFT_26482</name>
</gene>
<evidence type="ECO:0000256" key="2">
    <source>
        <dbReference type="SAM" id="MobiDB-lite"/>
    </source>
</evidence>
<dbReference type="GO" id="GO:0031410">
    <property type="term" value="C:cytoplasmic vesicle"/>
    <property type="evidence" value="ECO:0007669"/>
    <property type="project" value="TreeGrafter"/>
</dbReference>
<feature type="compositionally biased region" description="Gly residues" evidence="2">
    <location>
        <begin position="1114"/>
        <end position="1126"/>
    </location>
</feature>
<reference evidence="5" key="2">
    <citation type="submission" date="2015-01" db="EMBL/GenBank/DDBJ databases">
        <title>Evolutionary Origins and Diversification of the Mycorrhizal Mutualists.</title>
        <authorList>
            <consortium name="DOE Joint Genome Institute"/>
            <consortium name="Mycorrhizal Genomics Consortium"/>
            <person name="Kohler A."/>
            <person name="Kuo A."/>
            <person name="Nagy L.G."/>
            <person name="Floudas D."/>
            <person name="Copeland A."/>
            <person name="Barry K.W."/>
            <person name="Cichocki N."/>
            <person name="Veneault-Fourrey C."/>
            <person name="LaButti K."/>
            <person name="Lindquist E.A."/>
            <person name="Lipzen A."/>
            <person name="Lundell T."/>
            <person name="Morin E."/>
            <person name="Murat C."/>
            <person name="Riley R."/>
            <person name="Ohm R."/>
            <person name="Sun H."/>
            <person name="Tunlid A."/>
            <person name="Henrissat B."/>
            <person name="Grigoriev I.V."/>
            <person name="Hibbett D.S."/>
            <person name="Martin F."/>
        </authorList>
    </citation>
    <scope>NUCLEOTIDE SEQUENCE [LARGE SCALE GENOMIC DNA]</scope>
    <source>
        <strain evidence="5">MAFF 305830</strain>
    </source>
</reference>
<feature type="compositionally biased region" description="Gly residues" evidence="2">
    <location>
        <begin position="325"/>
        <end position="339"/>
    </location>
</feature>
<dbReference type="HOGENOM" id="CLU_004288_0_0_1"/>
<feature type="region of interest" description="Disordered" evidence="2">
    <location>
        <begin position="1461"/>
        <end position="1497"/>
    </location>
</feature>
<feature type="compositionally biased region" description="Polar residues" evidence="2">
    <location>
        <begin position="1297"/>
        <end position="1306"/>
    </location>
</feature>
<dbReference type="SMART" id="SM00799">
    <property type="entry name" value="DENN"/>
    <property type="match status" value="1"/>
</dbReference>
<feature type="region of interest" description="Disordered" evidence="2">
    <location>
        <begin position="930"/>
        <end position="1007"/>
    </location>
</feature>
<feature type="compositionally biased region" description="Low complexity" evidence="2">
    <location>
        <begin position="1154"/>
        <end position="1168"/>
    </location>
</feature>
<dbReference type="PANTHER" id="PTHR12296">
    <property type="entry name" value="DENN DOMAIN-CONTAINING PROTEIN 4"/>
    <property type="match status" value="1"/>
</dbReference>
<feature type="compositionally biased region" description="Polar residues" evidence="2">
    <location>
        <begin position="367"/>
        <end position="384"/>
    </location>
</feature>
<feature type="region of interest" description="Disordered" evidence="2">
    <location>
        <begin position="1151"/>
        <end position="1311"/>
    </location>
</feature>
<feature type="compositionally biased region" description="Basic and acidic residues" evidence="2">
    <location>
        <begin position="513"/>
        <end position="523"/>
    </location>
</feature>
<accession>A0A0C2WF73</accession>